<dbReference type="GO" id="GO:0071973">
    <property type="term" value="P:bacterial-type flagellum-dependent cell motility"/>
    <property type="evidence" value="ECO:0007669"/>
    <property type="project" value="InterPro"/>
</dbReference>
<dbReference type="GO" id="GO:0015031">
    <property type="term" value="P:protein transport"/>
    <property type="evidence" value="ECO:0007669"/>
    <property type="project" value="UniProtKB-KW"/>
</dbReference>
<evidence type="ECO:0000256" key="4">
    <source>
        <dbReference type="ARBA" id="ARBA00016507"/>
    </source>
</evidence>
<evidence type="ECO:0000256" key="10">
    <source>
        <dbReference type="SAM" id="MobiDB-lite"/>
    </source>
</evidence>
<feature type="region of interest" description="Disordered" evidence="10">
    <location>
        <begin position="1"/>
        <end position="22"/>
    </location>
</feature>
<keyword evidence="9" id="KW-1006">Bacterial flagellum protein export</keyword>
<organism evidence="12 13">
    <name type="scientific">Aliidiomarina halalkaliphila</name>
    <dbReference type="NCBI Taxonomy" id="2593535"/>
    <lineage>
        <taxon>Bacteria</taxon>
        <taxon>Pseudomonadati</taxon>
        <taxon>Pseudomonadota</taxon>
        <taxon>Gammaproteobacteria</taxon>
        <taxon>Alteromonadales</taxon>
        <taxon>Idiomarinaceae</taxon>
        <taxon>Aliidiomarina</taxon>
    </lineage>
</organism>
<keyword evidence="5" id="KW-0813">Transport</keyword>
<evidence type="ECO:0000256" key="2">
    <source>
        <dbReference type="ARBA" id="ARBA00004496"/>
    </source>
</evidence>
<keyword evidence="8" id="KW-0653">Protein transport</keyword>
<evidence type="ECO:0000256" key="5">
    <source>
        <dbReference type="ARBA" id="ARBA00022448"/>
    </source>
</evidence>
<dbReference type="RefSeq" id="WP_143235808.1">
    <property type="nucleotide sequence ID" value="NZ_VJWL01000002.1"/>
</dbReference>
<evidence type="ECO:0000256" key="1">
    <source>
        <dbReference type="ARBA" id="ARBA00003041"/>
    </source>
</evidence>
<evidence type="ECO:0000256" key="9">
    <source>
        <dbReference type="ARBA" id="ARBA00023225"/>
    </source>
</evidence>
<feature type="compositionally biased region" description="Basic and acidic residues" evidence="10">
    <location>
        <begin position="224"/>
        <end position="240"/>
    </location>
</feature>
<protein>
    <recommendedName>
        <fullName evidence="4">Flagellar assembly protein FliH</fullName>
    </recommendedName>
</protein>
<dbReference type="GO" id="GO:0005829">
    <property type="term" value="C:cytosol"/>
    <property type="evidence" value="ECO:0007669"/>
    <property type="project" value="TreeGrafter"/>
</dbReference>
<comment type="caution">
    <text evidence="12">The sequence shown here is derived from an EMBL/GenBank/DDBJ whole genome shotgun (WGS) entry which is preliminary data.</text>
</comment>
<comment type="similarity">
    <text evidence="3">Belongs to the FliH family.</text>
</comment>
<dbReference type="EMBL" id="VJWL01000002">
    <property type="protein sequence ID" value="TRW48822.1"/>
    <property type="molecule type" value="Genomic_DNA"/>
</dbReference>
<keyword evidence="12" id="KW-0969">Cilium</keyword>
<dbReference type="Pfam" id="PF02108">
    <property type="entry name" value="FliH"/>
    <property type="match status" value="1"/>
</dbReference>
<reference evidence="12 13" key="1">
    <citation type="submission" date="2019-07" db="EMBL/GenBank/DDBJ databases">
        <authorList>
            <person name="Yang M."/>
            <person name="Zhao D."/>
            <person name="Xiang H."/>
        </authorList>
    </citation>
    <scope>NUCLEOTIDE SEQUENCE [LARGE SCALE GENOMIC DNA]</scope>
    <source>
        <strain evidence="12 13">IM1326</strain>
    </source>
</reference>
<evidence type="ECO:0000256" key="8">
    <source>
        <dbReference type="ARBA" id="ARBA00022927"/>
    </source>
</evidence>
<dbReference type="GO" id="GO:0003774">
    <property type="term" value="F:cytoskeletal motor activity"/>
    <property type="evidence" value="ECO:0007669"/>
    <property type="project" value="InterPro"/>
</dbReference>
<dbReference type="AlphaFoldDB" id="A0A552X1A1"/>
<dbReference type="GO" id="GO:0044781">
    <property type="term" value="P:bacterial-type flagellum organization"/>
    <property type="evidence" value="ECO:0007669"/>
    <property type="project" value="UniProtKB-KW"/>
</dbReference>
<gene>
    <name evidence="12" type="ORF">FM042_07515</name>
</gene>
<dbReference type="OrthoDB" id="6415116at2"/>
<keyword evidence="7" id="KW-1005">Bacterial flagellum biogenesis</keyword>
<dbReference type="InterPro" id="IPR000563">
    <property type="entry name" value="Flag_FliH"/>
</dbReference>
<feature type="compositionally biased region" description="Basic and acidic residues" evidence="10">
    <location>
        <begin position="1"/>
        <end position="19"/>
    </location>
</feature>
<keyword evidence="12" id="KW-0966">Cell projection</keyword>
<dbReference type="PANTHER" id="PTHR34982">
    <property type="entry name" value="YOP PROTEINS TRANSLOCATION PROTEIN L"/>
    <property type="match status" value="1"/>
</dbReference>
<keyword evidence="13" id="KW-1185">Reference proteome</keyword>
<evidence type="ECO:0000256" key="3">
    <source>
        <dbReference type="ARBA" id="ARBA00006602"/>
    </source>
</evidence>
<dbReference type="PRINTS" id="PR01003">
    <property type="entry name" value="FLGFLIH"/>
</dbReference>
<dbReference type="GO" id="GO:0009288">
    <property type="term" value="C:bacterial-type flagellum"/>
    <property type="evidence" value="ECO:0007669"/>
    <property type="project" value="InterPro"/>
</dbReference>
<comment type="subcellular location">
    <subcellularLocation>
        <location evidence="2">Cytoplasm</location>
    </subcellularLocation>
</comment>
<dbReference type="InterPro" id="IPR051472">
    <property type="entry name" value="T3SS_Stator/FliH"/>
</dbReference>
<dbReference type="Proteomes" id="UP000320359">
    <property type="component" value="Unassembled WGS sequence"/>
</dbReference>
<keyword evidence="6" id="KW-0963">Cytoplasm</keyword>
<keyword evidence="12" id="KW-0282">Flagellum</keyword>
<evidence type="ECO:0000313" key="12">
    <source>
        <dbReference type="EMBL" id="TRW48822.1"/>
    </source>
</evidence>
<feature type="domain" description="Flagellar assembly protein FliH/Type III secretion system HrpE" evidence="11">
    <location>
        <begin position="115"/>
        <end position="238"/>
    </location>
</feature>
<proteinExistence type="inferred from homology"/>
<evidence type="ECO:0000256" key="7">
    <source>
        <dbReference type="ARBA" id="ARBA00022795"/>
    </source>
</evidence>
<evidence type="ECO:0000256" key="6">
    <source>
        <dbReference type="ARBA" id="ARBA00022490"/>
    </source>
</evidence>
<dbReference type="InterPro" id="IPR018035">
    <property type="entry name" value="Flagellar_FliH/T3SS_HrpE"/>
</dbReference>
<name>A0A552X1A1_9GAMM</name>
<accession>A0A552X1A1</accession>
<comment type="function">
    <text evidence="1">Needed for flagellar regrowth and assembly.</text>
</comment>
<evidence type="ECO:0000313" key="13">
    <source>
        <dbReference type="Proteomes" id="UP000320359"/>
    </source>
</evidence>
<feature type="region of interest" description="Disordered" evidence="10">
    <location>
        <begin position="221"/>
        <end position="253"/>
    </location>
</feature>
<sequence>MFKPFSAHDEQQERARQDETGVMSGDAWRRWNMDDLSSKRPVHAQHANSDSADTSAEFIHNAELAALKEQARKEAWEQAYQEGLKAGHDEGFTKGYQDAQDAVAQEKEALIAETLTPVTALAKEFSDALNQMDTLIGESLVELALAVGTQLARTQLDMQPEQILNIARELLQSDPAFTDKPRLHVHPDDFALIHEHMREELQIAGWHLQADERMARGGCRLTSHKGERDASWETRSETVRKQLRTRHTAEDSE</sequence>
<evidence type="ECO:0000259" key="11">
    <source>
        <dbReference type="Pfam" id="PF02108"/>
    </source>
</evidence>
<dbReference type="PANTHER" id="PTHR34982:SF1">
    <property type="entry name" value="FLAGELLAR ASSEMBLY PROTEIN FLIH"/>
    <property type="match status" value="1"/>
</dbReference>